<evidence type="ECO:0000313" key="15">
    <source>
        <dbReference type="Proteomes" id="UP000326546"/>
    </source>
</evidence>
<feature type="domain" description="Amine oxidase" evidence="13">
    <location>
        <begin position="11"/>
        <end position="478"/>
    </location>
</feature>
<evidence type="ECO:0000256" key="9">
    <source>
        <dbReference type="ARBA" id="ARBA00022827"/>
    </source>
</evidence>
<dbReference type="InterPro" id="IPR050464">
    <property type="entry name" value="Zeta_carotene_desat/Oxidored"/>
</dbReference>
<dbReference type="GO" id="GO:0005737">
    <property type="term" value="C:cytoplasm"/>
    <property type="evidence" value="ECO:0007669"/>
    <property type="project" value="UniProtKB-SubCell"/>
</dbReference>
<dbReference type="SUPFAM" id="SSF54373">
    <property type="entry name" value="FAD-linked reductases, C-terminal domain"/>
    <property type="match status" value="1"/>
</dbReference>
<evidence type="ECO:0000256" key="8">
    <source>
        <dbReference type="ARBA" id="ARBA00022630"/>
    </source>
</evidence>
<dbReference type="Gene3D" id="1.10.3110.10">
    <property type="entry name" value="protoporphyrinogen ix oxidase, domain 3"/>
    <property type="match status" value="1"/>
</dbReference>
<dbReference type="EC" id="1.3.3.15" evidence="6 12"/>
<evidence type="ECO:0000256" key="10">
    <source>
        <dbReference type="ARBA" id="ARBA00023002"/>
    </source>
</evidence>
<dbReference type="Gene3D" id="3.50.50.60">
    <property type="entry name" value="FAD/NAD(P)-binding domain"/>
    <property type="match status" value="1"/>
</dbReference>
<comment type="cofactor">
    <cofactor evidence="2 12">
        <name>FAD</name>
        <dbReference type="ChEBI" id="CHEBI:57692"/>
    </cofactor>
</comment>
<evidence type="ECO:0000256" key="5">
    <source>
        <dbReference type="ARBA" id="ARBA00008310"/>
    </source>
</evidence>
<evidence type="ECO:0000256" key="6">
    <source>
        <dbReference type="ARBA" id="ARBA00012402"/>
    </source>
</evidence>
<evidence type="ECO:0000256" key="7">
    <source>
        <dbReference type="ARBA" id="ARBA00019046"/>
    </source>
</evidence>
<dbReference type="GO" id="GO:0004729">
    <property type="term" value="F:oxygen-dependent protoporphyrinogen oxidase activity"/>
    <property type="evidence" value="ECO:0007669"/>
    <property type="project" value="UniProtKB-UniRule"/>
</dbReference>
<dbReference type="Pfam" id="PF01593">
    <property type="entry name" value="Amino_oxidase"/>
    <property type="match status" value="1"/>
</dbReference>
<dbReference type="RefSeq" id="WP_158060777.1">
    <property type="nucleotide sequence ID" value="NZ_CP044427.1"/>
</dbReference>
<evidence type="ECO:0000313" key="14">
    <source>
        <dbReference type="EMBL" id="QFG68389.1"/>
    </source>
</evidence>
<dbReference type="InterPro" id="IPR002937">
    <property type="entry name" value="Amino_oxidase"/>
</dbReference>
<keyword evidence="15" id="KW-1185">Reference proteome</keyword>
<dbReference type="InterPro" id="IPR004572">
    <property type="entry name" value="Protoporphyrinogen_oxidase"/>
</dbReference>
<dbReference type="SUPFAM" id="SSF51905">
    <property type="entry name" value="FAD/NAD(P)-binding domain"/>
    <property type="match status" value="1"/>
</dbReference>
<keyword evidence="12" id="KW-0963">Cytoplasm</keyword>
<keyword evidence="10 12" id="KW-0560">Oxidoreductase</keyword>
<dbReference type="Proteomes" id="UP000326546">
    <property type="component" value="Chromosome"/>
</dbReference>
<evidence type="ECO:0000256" key="2">
    <source>
        <dbReference type="ARBA" id="ARBA00001974"/>
    </source>
</evidence>
<dbReference type="GO" id="GO:0006783">
    <property type="term" value="P:heme biosynthetic process"/>
    <property type="evidence" value="ECO:0007669"/>
    <property type="project" value="UniProtKB-UniRule"/>
</dbReference>
<comment type="catalytic activity">
    <reaction evidence="1">
        <text>coproporphyrinogen III + 3 O2 = coproporphyrin III + 3 H2O2</text>
        <dbReference type="Rhea" id="RHEA:43436"/>
        <dbReference type="ChEBI" id="CHEBI:15379"/>
        <dbReference type="ChEBI" id="CHEBI:16240"/>
        <dbReference type="ChEBI" id="CHEBI:57309"/>
        <dbReference type="ChEBI" id="CHEBI:131725"/>
        <dbReference type="EC" id="1.3.3.15"/>
    </reaction>
    <physiologicalReaction direction="left-to-right" evidence="1">
        <dbReference type="Rhea" id="RHEA:43437"/>
    </physiologicalReaction>
</comment>
<comment type="function">
    <text evidence="3 12">Involved in coproporphyrin-dependent heme b biosynthesis. Catalyzes the oxidation of coproporphyrinogen III to coproporphyrin III.</text>
</comment>
<dbReference type="NCBIfam" id="TIGR00562">
    <property type="entry name" value="proto_IX_ox"/>
    <property type="match status" value="1"/>
</dbReference>
<dbReference type="PANTHER" id="PTHR42923">
    <property type="entry name" value="PROTOPORPHYRINOGEN OXIDASE"/>
    <property type="match status" value="1"/>
</dbReference>
<comment type="subcellular location">
    <subcellularLocation>
        <location evidence="12">Cytoplasm</location>
    </subcellularLocation>
</comment>
<protein>
    <recommendedName>
        <fullName evidence="7 12">Coproporphyrinogen III oxidase</fullName>
        <ecNumber evidence="6 12">1.3.3.15</ecNumber>
    </recommendedName>
</protein>
<gene>
    <name evidence="14" type="primary">hemG</name>
    <name evidence="14" type="ORF">FY030_06360</name>
</gene>
<proteinExistence type="inferred from homology"/>
<comment type="pathway">
    <text evidence="4 12">Porphyrin-containing compound metabolism; protoheme biosynthesis.</text>
</comment>
<dbReference type="KEGG" id="serw:FY030_06360"/>
<dbReference type="EMBL" id="CP044427">
    <property type="protein sequence ID" value="QFG68389.1"/>
    <property type="molecule type" value="Genomic_DNA"/>
</dbReference>
<evidence type="ECO:0000259" key="13">
    <source>
        <dbReference type="Pfam" id="PF01593"/>
    </source>
</evidence>
<sequence>MPSYLVVGGGISGLASAVGILDADPAAQVTVLEGSDRVGGKLRGAQVAGRMVDVGAEAVLARRPEALELIDRAGLAGDVVHPTGASAQVWSRGSLHPMPRRTLMGVPADPEALRGLLTDEEVERALAEVVPKTASPGISDPDPRVDDISVGDLVADRLGPAVVDRLVEPLLGGVYAGHARLLSARAALPQLRTLVGDGGSLTGAVDRMLPAPTDGTQSQVAAPVFATVLGGLHRLPDALADLLAERGATVRTGAVARELHVLPEGGFEVVTGPRPAPTAYRADRVVLAVPPAPTARLLASLAPQAADLLQRVETASVAVITLALPSAELGELTGSGFLVPPVEGLRIKAATFSATKWAWVRELGQGAGPEGQDLTFLRASIGRHREESTLQHPDDELVEAARADLALVLGRDLPEHVDAHVQRWGGGLPQYAVGHVDLVEQVHTAVDRVPGLAVCGAGYEGVGIPACIASARRAVDRLTDHPTDPAPPAHSRSTTA</sequence>
<dbReference type="OrthoDB" id="3450553at2"/>
<keyword evidence="9 12" id="KW-0274">FAD</keyword>
<organism evidence="14 15">
    <name type="scientific">Ornithinimicrobium pratense</name>
    <dbReference type="NCBI Taxonomy" id="2593973"/>
    <lineage>
        <taxon>Bacteria</taxon>
        <taxon>Bacillati</taxon>
        <taxon>Actinomycetota</taxon>
        <taxon>Actinomycetes</taxon>
        <taxon>Micrococcales</taxon>
        <taxon>Ornithinimicrobiaceae</taxon>
        <taxon>Ornithinimicrobium</taxon>
    </lineage>
</organism>
<dbReference type="UniPathway" id="UPA00252"/>
<comment type="similarity">
    <text evidence="5 12">Belongs to the protoporphyrinogen/coproporphyrinogen oxidase family. Coproporphyrinogen III oxidase subfamily.</text>
</comment>
<keyword evidence="8 12" id="KW-0285">Flavoprotein</keyword>
<dbReference type="InterPro" id="IPR036188">
    <property type="entry name" value="FAD/NAD-bd_sf"/>
</dbReference>
<reference evidence="14 15" key="1">
    <citation type="submission" date="2019-09" db="EMBL/GenBank/DDBJ databases">
        <title>Serinicoccus pratensis sp. nov., isolated from meadow soil.</title>
        <authorList>
            <person name="Zhang W."/>
        </authorList>
    </citation>
    <scope>NUCLEOTIDE SEQUENCE [LARGE SCALE GENOMIC DNA]</scope>
    <source>
        <strain evidence="14 15">W204</strain>
    </source>
</reference>
<evidence type="ECO:0000256" key="1">
    <source>
        <dbReference type="ARBA" id="ARBA00001755"/>
    </source>
</evidence>
<accession>A0A5J6V3E1</accession>
<evidence type="ECO:0000256" key="3">
    <source>
        <dbReference type="ARBA" id="ARBA00002185"/>
    </source>
</evidence>
<name>A0A5J6V3E1_9MICO</name>
<evidence type="ECO:0000256" key="11">
    <source>
        <dbReference type="ARBA" id="ARBA00023133"/>
    </source>
</evidence>
<dbReference type="AlphaFoldDB" id="A0A5J6V3E1"/>
<dbReference type="Gene3D" id="3.90.660.20">
    <property type="entry name" value="Protoporphyrinogen oxidase, mitochondrial, domain 2"/>
    <property type="match status" value="1"/>
</dbReference>
<dbReference type="PANTHER" id="PTHR42923:SF3">
    <property type="entry name" value="PROTOPORPHYRINOGEN OXIDASE"/>
    <property type="match status" value="1"/>
</dbReference>
<keyword evidence="11 12" id="KW-0350">Heme biosynthesis</keyword>
<evidence type="ECO:0000256" key="12">
    <source>
        <dbReference type="RuleBase" id="RU364052"/>
    </source>
</evidence>
<evidence type="ECO:0000256" key="4">
    <source>
        <dbReference type="ARBA" id="ARBA00004744"/>
    </source>
</evidence>